<organism evidence="2 3">
    <name type="scientific">Flavobacterium psychrophilum (strain ATCC 49511 / DSM 21280 / CIP 103535 / JIP02/86)</name>
    <dbReference type="NCBI Taxonomy" id="402612"/>
    <lineage>
        <taxon>Bacteria</taxon>
        <taxon>Pseudomonadati</taxon>
        <taxon>Bacteroidota</taxon>
        <taxon>Flavobacteriia</taxon>
        <taxon>Flavobacteriales</taxon>
        <taxon>Flavobacteriaceae</taxon>
        <taxon>Flavobacterium</taxon>
    </lineage>
</organism>
<evidence type="ECO:0000313" key="2">
    <source>
        <dbReference type="EMBL" id="CAL42231.1"/>
    </source>
</evidence>
<reference evidence="2 3" key="1">
    <citation type="journal article" date="2007" name="Nat. Biotechnol.">
        <title>Complete genome sequence of the fish pathogen Flavobacterium psychrophilum.</title>
        <authorList>
            <person name="Duchaud E."/>
            <person name="Boussaha M."/>
            <person name="Loux V."/>
            <person name="Bernardet J.F."/>
            <person name="Michel C."/>
            <person name="Kerouault B."/>
            <person name="Mondot S."/>
            <person name="Nicolas P."/>
            <person name="Bossy R."/>
            <person name="Caron C."/>
            <person name="Bessieres P."/>
            <person name="Gibrat J.F."/>
            <person name="Claverol S."/>
            <person name="Dumetz F."/>
            <person name="Le Henaff M."/>
            <person name="Benmansour A."/>
        </authorList>
    </citation>
    <scope>NUCLEOTIDE SEQUENCE [LARGE SCALE GENOMIC DNA]</scope>
    <source>
        <strain evidence="3">ATCC 49511 / DSM 21280 / CIP 103535 / JIP02/86</strain>
    </source>
</reference>
<dbReference type="eggNOG" id="COG2755">
    <property type="taxonomic scope" value="Bacteria"/>
</dbReference>
<dbReference type="KEGG" id="fps:FP0113"/>
<dbReference type="PROSITE" id="PS51257">
    <property type="entry name" value="PROKAR_LIPOPROTEIN"/>
    <property type="match status" value="1"/>
</dbReference>
<protein>
    <submittedName>
        <fullName evidence="2">Probable lipoprotein</fullName>
    </submittedName>
</protein>
<gene>
    <name evidence="2" type="ordered locus">FP0113</name>
</gene>
<evidence type="ECO:0000313" key="3">
    <source>
        <dbReference type="Proteomes" id="UP000006394"/>
    </source>
</evidence>
<dbReference type="HOGENOM" id="CLU_045521_0_0_10"/>
<dbReference type="Pfam" id="PF00657">
    <property type="entry name" value="Lipase_GDSL"/>
    <property type="match status" value="1"/>
</dbReference>
<dbReference type="GO" id="GO:0016788">
    <property type="term" value="F:hydrolase activity, acting on ester bonds"/>
    <property type="evidence" value="ECO:0007669"/>
    <property type="project" value="InterPro"/>
</dbReference>
<accession>A6GVV8</accession>
<proteinExistence type="predicted"/>
<feature type="signal peptide" evidence="1">
    <location>
        <begin position="1"/>
        <end position="19"/>
    </location>
</feature>
<dbReference type="RefSeq" id="WP_011962292.1">
    <property type="nucleotide sequence ID" value="NC_009613.3"/>
</dbReference>
<sequence>MKKNIKWLLLASLSFVACNKNDDTITEVPVTAGSANFSKYVALGDSFAAGYSDGALFKKGQENAYPNILAGQFAQAGGGTFNTPFMADNIGGFAGSMVYTPRLIFDGSGPASLGLPPYSQAATTNQLAHLSGSFNNMGIPGAKSFHLLTAGYGSPAGNPYFARFASNPMAKVIDDALAQAPTFFSLWIGGNDELGYATAGGDPAVNPLTSNANFDAAYNALASQLAAGGKKGVVANLPYVTTLPYFYVIKYNQLKQSDLTVSGVNQVSALNTQLYAPLHNALAFLGQGSRINLLSTTGNNPMLMIDENLTDLSASLTAVLVGGGLDVPTATALGQVFGKARQTISTDLICLGAAQRIGKEPSMSLDGVASPSPLLSQLGVTFPLPDRYVLLPTEVAEIKVATDHYNATIENAANANGLAFVDAKAIMDQLVNGGVRFGNYHMTAQYVTGGAFSLDGVHPSARGYALIANKFAEAINAKYGSTLKPVDIGNYQIQYPASL</sequence>
<dbReference type="GeneID" id="66553741"/>
<dbReference type="SUPFAM" id="SSF52266">
    <property type="entry name" value="SGNH hydrolase"/>
    <property type="match status" value="2"/>
</dbReference>
<dbReference type="PATRIC" id="fig|402612.5.peg.116"/>
<dbReference type="STRING" id="402612.FP0113"/>
<dbReference type="InterPro" id="IPR001087">
    <property type="entry name" value="GDSL"/>
</dbReference>
<feature type="chain" id="PRO_5002694329" evidence="1">
    <location>
        <begin position="20"/>
        <end position="499"/>
    </location>
</feature>
<keyword evidence="2" id="KW-0449">Lipoprotein</keyword>
<dbReference type="InterPro" id="IPR036514">
    <property type="entry name" value="SGNH_hydro_sf"/>
</dbReference>
<dbReference type="OrthoDB" id="9764164at2"/>
<dbReference type="EMBL" id="AM398681">
    <property type="protein sequence ID" value="CAL42231.1"/>
    <property type="molecule type" value="Genomic_DNA"/>
</dbReference>
<dbReference type="Gene3D" id="3.40.50.1110">
    <property type="entry name" value="SGNH hydrolase"/>
    <property type="match status" value="2"/>
</dbReference>
<name>A6GVV8_FLAPJ</name>
<keyword evidence="3" id="KW-1185">Reference proteome</keyword>
<dbReference type="EnsemblBacteria" id="CAL42231">
    <property type="protein sequence ID" value="CAL42231"/>
    <property type="gene ID" value="FP0113"/>
</dbReference>
<evidence type="ECO:0000256" key="1">
    <source>
        <dbReference type="SAM" id="SignalP"/>
    </source>
</evidence>
<dbReference type="AlphaFoldDB" id="A6GVV8"/>
<keyword evidence="1" id="KW-0732">Signal</keyword>
<dbReference type="Proteomes" id="UP000006394">
    <property type="component" value="Chromosome"/>
</dbReference>